<proteinExistence type="predicted"/>
<dbReference type="Proteomes" id="UP001055868">
    <property type="component" value="Chromosome"/>
</dbReference>
<feature type="compositionally biased region" description="Acidic residues" evidence="1">
    <location>
        <begin position="175"/>
        <end position="184"/>
    </location>
</feature>
<evidence type="ECO:0000259" key="2">
    <source>
        <dbReference type="PROSITE" id="PS51186"/>
    </source>
</evidence>
<dbReference type="EMBL" id="CP097218">
    <property type="protein sequence ID" value="UQN29147.1"/>
    <property type="molecule type" value="Genomic_DNA"/>
</dbReference>
<organism evidence="3 4">
    <name type="scientific">Brachybacterium kimchii</name>
    <dbReference type="NCBI Taxonomy" id="2942909"/>
    <lineage>
        <taxon>Bacteria</taxon>
        <taxon>Bacillati</taxon>
        <taxon>Actinomycetota</taxon>
        <taxon>Actinomycetes</taxon>
        <taxon>Micrococcales</taxon>
        <taxon>Dermabacteraceae</taxon>
        <taxon>Brachybacterium</taxon>
    </lineage>
</organism>
<protein>
    <submittedName>
        <fullName evidence="3">GNAT family N-acetyltransferase</fullName>
    </submittedName>
</protein>
<dbReference type="SUPFAM" id="SSF55729">
    <property type="entry name" value="Acyl-CoA N-acyltransferases (Nat)"/>
    <property type="match status" value="1"/>
</dbReference>
<reference evidence="3" key="1">
    <citation type="submission" date="2022-05" db="EMBL/GenBank/DDBJ databases">
        <title>Genomic analysis of Brachybacterium sp. CBA3104.</title>
        <authorList>
            <person name="Roh S.W."/>
            <person name="Kim Y.B."/>
            <person name="Kim Y."/>
        </authorList>
    </citation>
    <scope>NUCLEOTIDE SEQUENCE</scope>
    <source>
        <strain evidence="3">CBA3104</strain>
    </source>
</reference>
<dbReference type="PROSITE" id="PS51186">
    <property type="entry name" value="GNAT"/>
    <property type="match status" value="1"/>
</dbReference>
<keyword evidence="4" id="KW-1185">Reference proteome</keyword>
<evidence type="ECO:0000313" key="4">
    <source>
        <dbReference type="Proteomes" id="UP001055868"/>
    </source>
</evidence>
<dbReference type="CDD" id="cd04301">
    <property type="entry name" value="NAT_SF"/>
    <property type="match status" value="1"/>
</dbReference>
<name>A0ABY4N3L7_9MICO</name>
<dbReference type="RefSeq" id="WP_249478309.1">
    <property type="nucleotide sequence ID" value="NZ_CP097218.1"/>
</dbReference>
<dbReference type="Pfam" id="PF00583">
    <property type="entry name" value="Acetyltransf_1"/>
    <property type="match status" value="1"/>
</dbReference>
<dbReference type="InterPro" id="IPR000182">
    <property type="entry name" value="GNAT_dom"/>
</dbReference>
<evidence type="ECO:0000313" key="3">
    <source>
        <dbReference type="EMBL" id="UQN29147.1"/>
    </source>
</evidence>
<gene>
    <name evidence="3" type="ORF">M4486_16175</name>
</gene>
<accession>A0ABY4N3L7</accession>
<feature type="region of interest" description="Disordered" evidence="1">
    <location>
        <begin position="146"/>
        <end position="193"/>
    </location>
</feature>
<dbReference type="Gene3D" id="3.40.630.30">
    <property type="match status" value="1"/>
</dbReference>
<evidence type="ECO:0000256" key="1">
    <source>
        <dbReference type="SAM" id="MobiDB-lite"/>
    </source>
</evidence>
<sequence length="193" mass="20454">MAEHGIVQWQVGSLGAEQIADEVARGDWHALDEAGQDPAAPTASPFTAAVRLLEADPYFWGEHERSDEPAVYAHGLMTDPAASRRGLGATVLDLALAEARHRGARWLRLDCAPHLLDYYLSLGFSPVGSRETEEFVTLLLEKTARGGGPVQHVGDSSPATGLPVVSVGRPVTSEEVADALDDDPLVGPATLSP</sequence>
<feature type="domain" description="N-acetyltransferase" evidence="2">
    <location>
        <begin position="6"/>
        <end position="145"/>
    </location>
</feature>
<dbReference type="InterPro" id="IPR016181">
    <property type="entry name" value="Acyl_CoA_acyltransferase"/>
</dbReference>